<proteinExistence type="predicted"/>
<keyword evidence="1" id="KW-1133">Transmembrane helix</keyword>
<keyword evidence="1" id="KW-0812">Transmembrane</keyword>
<feature type="transmembrane region" description="Helical" evidence="1">
    <location>
        <begin position="21"/>
        <end position="49"/>
    </location>
</feature>
<keyword evidence="3" id="KW-1185">Reference proteome</keyword>
<accession>A0AAQ3PBP0</accession>
<gene>
    <name evidence="2" type="ORF">V8G54_003877</name>
</gene>
<evidence type="ECO:0000256" key="1">
    <source>
        <dbReference type="SAM" id="Phobius"/>
    </source>
</evidence>
<dbReference type="EMBL" id="CP144700">
    <property type="protein sequence ID" value="WVZ25333.1"/>
    <property type="molecule type" value="Genomic_DNA"/>
</dbReference>
<evidence type="ECO:0000313" key="3">
    <source>
        <dbReference type="Proteomes" id="UP001374535"/>
    </source>
</evidence>
<reference evidence="2 3" key="1">
    <citation type="journal article" date="2023" name="Life. Sci Alliance">
        <title>Evolutionary insights into 3D genome organization and epigenetic landscape of Vigna mungo.</title>
        <authorList>
            <person name="Junaid A."/>
            <person name="Singh B."/>
            <person name="Bhatia S."/>
        </authorList>
    </citation>
    <scope>NUCLEOTIDE SEQUENCE [LARGE SCALE GENOMIC DNA]</scope>
    <source>
        <strain evidence="2">Urdbean</strain>
    </source>
</reference>
<evidence type="ECO:0000313" key="2">
    <source>
        <dbReference type="EMBL" id="WVZ25333.1"/>
    </source>
</evidence>
<dbReference type="AlphaFoldDB" id="A0AAQ3PBP0"/>
<feature type="transmembrane region" description="Helical" evidence="1">
    <location>
        <begin position="69"/>
        <end position="86"/>
    </location>
</feature>
<dbReference type="Proteomes" id="UP001374535">
    <property type="component" value="Chromosome 1"/>
</dbReference>
<sequence length="101" mass="11514">CLSIFEEIKKLKRGSVKRIDAYLVLLSVFVIICTFFAPKLCISLPYFYPSFAIQLRNLSPLSFTTCSKSLTHCFILATLSVFCHLSKKISTMFGSMIQTRF</sequence>
<organism evidence="2 3">
    <name type="scientific">Vigna mungo</name>
    <name type="common">Black gram</name>
    <name type="synonym">Phaseolus mungo</name>
    <dbReference type="NCBI Taxonomy" id="3915"/>
    <lineage>
        <taxon>Eukaryota</taxon>
        <taxon>Viridiplantae</taxon>
        <taxon>Streptophyta</taxon>
        <taxon>Embryophyta</taxon>
        <taxon>Tracheophyta</taxon>
        <taxon>Spermatophyta</taxon>
        <taxon>Magnoliopsida</taxon>
        <taxon>eudicotyledons</taxon>
        <taxon>Gunneridae</taxon>
        <taxon>Pentapetalae</taxon>
        <taxon>rosids</taxon>
        <taxon>fabids</taxon>
        <taxon>Fabales</taxon>
        <taxon>Fabaceae</taxon>
        <taxon>Papilionoideae</taxon>
        <taxon>50 kb inversion clade</taxon>
        <taxon>NPAAA clade</taxon>
        <taxon>indigoferoid/millettioid clade</taxon>
        <taxon>Phaseoleae</taxon>
        <taxon>Vigna</taxon>
    </lineage>
</organism>
<protein>
    <submittedName>
        <fullName evidence="2">Uncharacterized protein</fullName>
    </submittedName>
</protein>
<name>A0AAQ3PBP0_VIGMU</name>
<feature type="non-terminal residue" evidence="2">
    <location>
        <position position="1"/>
    </location>
</feature>
<keyword evidence="1" id="KW-0472">Membrane</keyword>